<dbReference type="Proteomes" id="UP001144397">
    <property type="component" value="Unassembled WGS sequence"/>
</dbReference>
<name>A0A9W6CQ84_XANFL</name>
<dbReference type="EMBL" id="BSDO01000006">
    <property type="protein sequence ID" value="GLI24177.1"/>
    <property type="molecule type" value="Genomic_DNA"/>
</dbReference>
<gene>
    <name evidence="2" type="ORF">XFLAVUS301_38510</name>
</gene>
<protein>
    <submittedName>
        <fullName evidence="2">Uncharacterized protein</fullName>
    </submittedName>
</protein>
<dbReference type="AlphaFoldDB" id="A0A9W6CQ84"/>
<evidence type="ECO:0000313" key="2">
    <source>
        <dbReference type="EMBL" id="GLI24177.1"/>
    </source>
</evidence>
<proteinExistence type="predicted"/>
<organism evidence="2 3">
    <name type="scientific">Xanthobacter flavus</name>
    <dbReference type="NCBI Taxonomy" id="281"/>
    <lineage>
        <taxon>Bacteria</taxon>
        <taxon>Pseudomonadati</taxon>
        <taxon>Pseudomonadota</taxon>
        <taxon>Alphaproteobacteria</taxon>
        <taxon>Hyphomicrobiales</taxon>
        <taxon>Xanthobacteraceae</taxon>
        <taxon>Xanthobacter</taxon>
    </lineage>
</organism>
<comment type="caution">
    <text evidence="2">The sequence shown here is derived from an EMBL/GenBank/DDBJ whole genome shotgun (WGS) entry which is preliminary data.</text>
</comment>
<accession>A0A9W6CQ84</accession>
<evidence type="ECO:0000313" key="3">
    <source>
        <dbReference type="Proteomes" id="UP001144397"/>
    </source>
</evidence>
<reference evidence="2" key="1">
    <citation type="submission" date="2022-12" db="EMBL/GenBank/DDBJ databases">
        <title>Reference genome sequencing for broad-spectrum identification of bacterial and archaeal isolates by mass spectrometry.</title>
        <authorList>
            <person name="Sekiguchi Y."/>
            <person name="Tourlousse D.M."/>
        </authorList>
    </citation>
    <scope>NUCLEOTIDE SEQUENCE</scope>
    <source>
        <strain evidence="2">301</strain>
    </source>
</reference>
<evidence type="ECO:0000256" key="1">
    <source>
        <dbReference type="SAM" id="MobiDB-lite"/>
    </source>
</evidence>
<feature type="region of interest" description="Disordered" evidence="1">
    <location>
        <begin position="64"/>
        <end position="110"/>
    </location>
</feature>
<sequence length="110" mass="11506">MPAVPAPAGCVSPLAARKLRKSPLPSPLMPAPPKASVQIQQRNPAATFYSWSVTVLAWIKSPAKVARGKHPAATGRPTAGSPQGAHLAGAHRNRPPAGAPQRPAWYSRLP</sequence>